<protein>
    <submittedName>
        <fullName evidence="1">Uncharacterized protein</fullName>
    </submittedName>
</protein>
<accession>A0A0A8XUZ3</accession>
<organism evidence="1">
    <name type="scientific">Arundo donax</name>
    <name type="common">Giant reed</name>
    <name type="synonym">Donax arundinaceus</name>
    <dbReference type="NCBI Taxonomy" id="35708"/>
    <lineage>
        <taxon>Eukaryota</taxon>
        <taxon>Viridiplantae</taxon>
        <taxon>Streptophyta</taxon>
        <taxon>Embryophyta</taxon>
        <taxon>Tracheophyta</taxon>
        <taxon>Spermatophyta</taxon>
        <taxon>Magnoliopsida</taxon>
        <taxon>Liliopsida</taxon>
        <taxon>Poales</taxon>
        <taxon>Poaceae</taxon>
        <taxon>PACMAD clade</taxon>
        <taxon>Arundinoideae</taxon>
        <taxon>Arundineae</taxon>
        <taxon>Arundo</taxon>
    </lineage>
</organism>
<evidence type="ECO:0000313" key="1">
    <source>
        <dbReference type="EMBL" id="JAD15522.1"/>
    </source>
</evidence>
<dbReference type="AlphaFoldDB" id="A0A0A8XUZ3"/>
<proteinExistence type="predicted"/>
<reference evidence="1" key="1">
    <citation type="submission" date="2014-09" db="EMBL/GenBank/DDBJ databases">
        <authorList>
            <person name="Magalhaes I.L.F."/>
            <person name="Oliveira U."/>
            <person name="Santos F.R."/>
            <person name="Vidigal T.H.D.A."/>
            <person name="Brescovit A.D."/>
            <person name="Santos A.J."/>
        </authorList>
    </citation>
    <scope>NUCLEOTIDE SEQUENCE</scope>
    <source>
        <tissue evidence="1">Shoot tissue taken approximately 20 cm above the soil surface</tissue>
    </source>
</reference>
<reference evidence="1" key="2">
    <citation type="journal article" date="2015" name="Data Brief">
        <title>Shoot transcriptome of the giant reed, Arundo donax.</title>
        <authorList>
            <person name="Barrero R.A."/>
            <person name="Guerrero F.D."/>
            <person name="Moolhuijzen P."/>
            <person name="Goolsby J.A."/>
            <person name="Tidwell J."/>
            <person name="Bellgard S.E."/>
            <person name="Bellgard M.I."/>
        </authorList>
    </citation>
    <scope>NUCLEOTIDE SEQUENCE</scope>
    <source>
        <tissue evidence="1">Shoot tissue taken approximately 20 cm above the soil surface</tissue>
    </source>
</reference>
<dbReference type="EMBL" id="GBRH01282373">
    <property type="protein sequence ID" value="JAD15522.1"/>
    <property type="molecule type" value="Transcribed_RNA"/>
</dbReference>
<sequence length="88" mass="9901">MSNCCHPRSKWFLLVPHMAVYLHAKREAICDDLSCLPLLCGPLDIIAFHYLAVTTEVAAHYIQQPYACITSLQRPEIHANVLHPACDT</sequence>
<name>A0A0A8XUZ3_ARUDO</name>